<sequence>MAANARLARTCSRRVLLSRLTIFQLFLEYGIAAGRSIEYLRRLWLLFQMASDMQHEHDVSNLSDVFHNLCEVYHDLKIGDDALSDGIKNQTRRNFHHPGQINTNSCRIG</sequence>
<evidence type="ECO:0000313" key="1">
    <source>
        <dbReference type="EMBL" id="KAG7085992.1"/>
    </source>
</evidence>
<gene>
    <name evidence="1" type="ORF">E1B28_003515</name>
</gene>
<dbReference type="EMBL" id="CM032191">
    <property type="protein sequence ID" value="KAG7085992.1"/>
    <property type="molecule type" value="Genomic_DNA"/>
</dbReference>
<organism evidence="1 2">
    <name type="scientific">Marasmius oreades</name>
    <name type="common">fairy-ring Marasmius</name>
    <dbReference type="NCBI Taxonomy" id="181124"/>
    <lineage>
        <taxon>Eukaryota</taxon>
        <taxon>Fungi</taxon>
        <taxon>Dikarya</taxon>
        <taxon>Basidiomycota</taxon>
        <taxon>Agaricomycotina</taxon>
        <taxon>Agaricomycetes</taxon>
        <taxon>Agaricomycetidae</taxon>
        <taxon>Agaricales</taxon>
        <taxon>Marasmiineae</taxon>
        <taxon>Marasmiaceae</taxon>
        <taxon>Marasmius</taxon>
    </lineage>
</organism>
<dbReference type="KEGG" id="more:E1B28_003515"/>
<keyword evidence="2" id="KW-1185">Reference proteome</keyword>
<name>A0A9P7RM46_9AGAR</name>
<evidence type="ECO:0000313" key="2">
    <source>
        <dbReference type="Proteomes" id="UP001049176"/>
    </source>
</evidence>
<dbReference type="AlphaFoldDB" id="A0A9P7RM46"/>
<proteinExistence type="predicted"/>
<dbReference type="RefSeq" id="XP_043002463.1">
    <property type="nucleotide sequence ID" value="XM_043160506.1"/>
</dbReference>
<reference evidence="1" key="1">
    <citation type="journal article" date="2021" name="Genome Biol. Evol.">
        <title>The assembled and annotated genome of the fairy-ring fungus Marasmius oreades.</title>
        <authorList>
            <person name="Hiltunen M."/>
            <person name="Ament-Velasquez S.L."/>
            <person name="Johannesson H."/>
        </authorList>
    </citation>
    <scope>NUCLEOTIDE SEQUENCE</scope>
    <source>
        <strain evidence="1">03SP1</strain>
    </source>
</reference>
<accession>A0A9P7RM46</accession>
<dbReference type="GeneID" id="66072591"/>
<comment type="caution">
    <text evidence="1">The sequence shown here is derived from an EMBL/GenBank/DDBJ whole genome shotgun (WGS) entry which is preliminary data.</text>
</comment>
<dbReference type="Proteomes" id="UP001049176">
    <property type="component" value="Chromosome 11"/>
</dbReference>
<protein>
    <submittedName>
        <fullName evidence="1">Uncharacterized protein</fullName>
    </submittedName>
</protein>